<dbReference type="InterPro" id="IPR001712">
    <property type="entry name" value="T3SS_FHIPEP"/>
</dbReference>
<keyword evidence="3" id="KW-0813">Transport</keyword>
<keyword evidence="10" id="KW-0614">Plasmid</keyword>
<dbReference type="Gene3D" id="1.10.8.540">
    <property type="entry name" value="FHIPEP family, domain 3"/>
    <property type="match status" value="1"/>
</dbReference>
<feature type="transmembrane region" description="Helical" evidence="9">
    <location>
        <begin position="75"/>
        <end position="96"/>
    </location>
</feature>
<accession>A0A0B4XG61</accession>
<keyword evidence="11" id="KW-1185">Reference proteome</keyword>
<evidence type="ECO:0000313" key="11">
    <source>
        <dbReference type="Proteomes" id="UP000031368"/>
    </source>
</evidence>
<dbReference type="NCBIfam" id="TIGR01399">
    <property type="entry name" value="hrcV"/>
    <property type="match status" value="1"/>
</dbReference>
<feature type="transmembrane region" description="Helical" evidence="9">
    <location>
        <begin position="203"/>
        <end position="224"/>
    </location>
</feature>
<dbReference type="InterPro" id="IPR042193">
    <property type="entry name" value="FHIPEP_3"/>
</dbReference>
<keyword evidence="6 9" id="KW-0812">Transmembrane</keyword>
<dbReference type="EMBL" id="CP006880">
    <property type="protein sequence ID" value="AJD46061.1"/>
    <property type="molecule type" value="Genomic_DNA"/>
</dbReference>
<feature type="transmembrane region" description="Helical" evidence="9">
    <location>
        <begin position="20"/>
        <end position="38"/>
    </location>
</feature>
<dbReference type="KEGG" id="rga:RGR602_PC02038"/>
<geneLocation type="plasmid" evidence="10 11">
    <name>pRgalR602c</name>
</geneLocation>
<dbReference type="AlphaFoldDB" id="A0A0B4XG61"/>
<gene>
    <name evidence="10" type="ORF">RGR602_PC02038</name>
</gene>
<protein>
    <submittedName>
        <fullName evidence="10">Type III secretion system FHIPEP family protein</fullName>
    </submittedName>
</protein>
<feature type="transmembrane region" description="Helical" evidence="9">
    <location>
        <begin position="287"/>
        <end position="320"/>
    </location>
</feature>
<evidence type="ECO:0000256" key="3">
    <source>
        <dbReference type="ARBA" id="ARBA00022448"/>
    </source>
</evidence>
<keyword evidence="7 9" id="KW-1133">Transmembrane helix</keyword>
<keyword evidence="4" id="KW-1003">Cell membrane</keyword>
<dbReference type="InterPro" id="IPR042194">
    <property type="entry name" value="FHIPEP_1"/>
</dbReference>
<dbReference type="PANTHER" id="PTHR30161">
    <property type="entry name" value="FLAGELLAR EXPORT PROTEIN, MEMBRANE FLHA SUBUNIT-RELATED"/>
    <property type="match status" value="1"/>
</dbReference>
<dbReference type="Gene3D" id="3.40.30.60">
    <property type="entry name" value="FHIPEP family, domain 1"/>
    <property type="match status" value="1"/>
</dbReference>
<dbReference type="PIRSF" id="PIRSF005419">
    <property type="entry name" value="FlhA"/>
    <property type="match status" value="1"/>
</dbReference>
<feature type="transmembrane region" description="Helical" evidence="9">
    <location>
        <begin position="244"/>
        <end position="266"/>
    </location>
</feature>
<evidence type="ECO:0000313" key="10">
    <source>
        <dbReference type="EMBL" id="AJD46061.1"/>
    </source>
</evidence>
<evidence type="ECO:0000256" key="9">
    <source>
        <dbReference type="SAM" id="Phobius"/>
    </source>
</evidence>
<evidence type="ECO:0000256" key="1">
    <source>
        <dbReference type="ARBA" id="ARBA00004429"/>
    </source>
</evidence>
<evidence type="ECO:0000256" key="4">
    <source>
        <dbReference type="ARBA" id="ARBA00022475"/>
    </source>
</evidence>
<keyword evidence="8 9" id="KW-0472">Membrane</keyword>
<comment type="subcellular location">
    <subcellularLocation>
        <location evidence="1">Cell inner membrane</location>
        <topology evidence="1">Multi-pass membrane protein</topology>
    </subcellularLocation>
</comment>
<proteinExistence type="inferred from homology"/>
<dbReference type="GO" id="GO:0005886">
    <property type="term" value="C:plasma membrane"/>
    <property type="evidence" value="ECO:0007669"/>
    <property type="project" value="UniProtKB-SubCell"/>
</dbReference>
<dbReference type="RefSeq" id="WP_040116132.1">
    <property type="nucleotide sequence ID" value="NZ_CP006880.1"/>
</dbReference>
<organism evidence="10 11">
    <name type="scientific">Rhizobium gallicum bv. gallicum R602sp</name>
    <dbReference type="NCBI Taxonomy" id="1041138"/>
    <lineage>
        <taxon>Bacteria</taxon>
        <taxon>Pseudomonadati</taxon>
        <taxon>Pseudomonadota</taxon>
        <taxon>Alphaproteobacteria</taxon>
        <taxon>Hyphomicrobiales</taxon>
        <taxon>Rhizobiaceae</taxon>
        <taxon>Rhizobium/Agrobacterium group</taxon>
        <taxon>Rhizobium</taxon>
    </lineage>
</organism>
<evidence type="ECO:0000256" key="2">
    <source>
        <dbReference type="ARBA" id="ARBA00008835"/>
    </source>
</evidence>
<keyword evidence="5" id="KW-0997">Cell inner membrane</keyword>
<evidence type="ECO:0000256" key="8">
    <source>
        <dbReference type="ARBA" id="ARBA00023136"/>
    </source>
</evidence>
<dbReference type="GO" id="GO:0009306">
    <property type="term" value="P:protein secretion"/>
    <property type="evidence" value="ECO:0007669"/>
    <property type="project" value="InterPro"/>
</dbReference>
<evidence type="ECO:0000256" key="7">
    <source>
        <dbReference type="ARBA" id="ARBA00022989"/>
    </source>
</evidence>
<dbReference type="PANTHER" id="PTHR30161:SF2">
    <property type="entry name" value="INVASION PROTEIN INVA"/>
    <property type="match status" value="1"/>
</dbReference>
<name>A0A0B4XG61_9HYPH</name>
<dbReference type="Gene3D" id="3.40.50.12790">
    <property type="entry name" value="FHIPEP family, domain 4"/>
    <property type="match status" value="1"/>
</dbReference>
<feature type="transmembrane region" description="Helical" evidence="9">
    <location>
        <begin position="44"/>
        <end position="63"/>
    </location>
</feature>
<dbReference type="HOGENOM" id="CLU_015346_3_0_5"/>
<dbReference type="Proteomes" id="UP000031368">
    <property type="component" value="Plasmid pRgalR602c"/>
</dbReference>
<dbReference type="InterPro" id="IPR006302">
    <property type="entry name" value="T3SS_HrcV"/>
</dbReference>
<dbReference type="PRINTS" id="PR00949">
    <property type="entry name" value="TYPE3IMAPROT"/>
</dbReference>
<dbReference type="InterPro" id="IPR042196">
    <property type="entry name" value="FHIPEP_4"/>
</dbReference>
<reference evidence="10 11" key="1">
    <citation type="submission" date="2013-11" db="EMBL/GenBank/DDBJ databases">
        <title>Complete genome sequence of Rhizobium gallicum bv. gallicum R602.</title>
        <authorList>
            <person name="Bustos P."/>
            <person name="Santamaria R.I."/>
            <person name="Lozano L."/>
            <person name="Acosta J.L."/>
            <person name="Ormeno-Orrillo E."/>
            <person name="Rogel M.A."/>
            <person name="Romero D."/>
            <person name="Cevallos M.A."/>
            <person name="Martinez-Romero E."/>
            <person name="Gonzalez V."/>
        </authorList>
    </citation>
    <scope>NUCLEOTIDE SEQUENCE [LARGE SCALE GENOMIC DNA]</scope>
    <source>
        <strain evidence="10 11">R602</strain>
        <plasmid evidence="10 11">pRgalR602c</plasmid>
    </source>
</reference>
<comment type="similarity">
    <text evidence="2">Belongs to the FHIPEP (flagella/HR/invasion proteins export pore) family.</text>
</comment>
<evidence type="ECO:0000256" key="6">
    <source>
        <dbReference type="ARBA" id="ARBA00022692"/>
    </source>
</evidence>
<dbReference type="Pfam" id="PF00771">
    <property type="entry name" value="FHIPEP"/>
    <property type="match status" value="1"/>
</dbReference>
<sequence>MSAIATVNQFARAASRRSDIVVAALVILAITMMVIPMPTFLVDALIGFNFFYSLLILVGALYVSSPVQFSSLPSIILLGTLFRLALSITTTRLILTQADAGQIVSAFGDFVVGGDVLVGLIVFLIITIAQFVVITKGAERVAEVGARFALDAMPGKQMSIDNDARSGEIDQQEARRRREELERESQFYGAMDGAMKFVKGDAVAGLIIITINLIGGLTIGSLRRGMTVGDAAHTYSLLTVGDGLISQIPALMMAVAAGAVVTRVPSGRRPQDLSSEILGQLGASDRALALAAAILFAFGLVPGFPLIVFWTLAAVAGLLAHTARRRPAAGAAAGTASIRREASRPVASGSPVVEHIAGSLPGGPGNLAGVAHRITVSLGEDLAGALAPSVFAERTEAPATAILDDLGIRVPAIGLVADPRQAPAGFRIDFEGVPVVEATLLSGHVMVWDDTVDLDIMLVPYVRQPDLLGLKLVWVEQVHAAALDAAGVGYCEPADVVMSLLERVLRRYAPEFVDAQEVRALLGRLEEPYGDLIREVLEAVSVQKLAEVLRRLIEEDVPITNMRIILQAIAERGAQIQGVQALTDSVRASLGRQICFRLADDNRIVSAYLLTRPFEDEVRAAIEKNMGPAGAIPDRLAAPILEELKKRQEKADLRRRTAVLTSMDVRRHIRNLLTRHDVNVAVLSYQEISPEFSVQCVGYIALPVAGAAELEGGRP</sequence>
<evidence type="ECO:0000256" key="5">
    <source>
        <dbReference type="ARBA" id="ARBA00022519"/>
    </source>
</evidence>
<feature type="transmembrane region" description="Helical" evidence="9">
    <location>
        <begin position="116"/>
        <end position="134"/>
    </location>
</feature>